<dbReference type="EMBL" id="LXFE01000970">
    <property type="protein sequence ID" value="OLL24137.1"/>
    <property type="molecule type" value="Genomic_DNA"/>
</dbReference>
<sequence>MNDSSRSIIHSFSGKSRIDTNISFLKALNTLIFANLVYTYYIDPSVFRLLIKCYSQMVLCG</sequence>
<evidence type="ECO:0000256" key="1">
    <source>
        <dbReference type="SAM" id="Phobius"/>
    </source>
</evidence>
<evidence type="ECO:0000259" key="2">
    <source>
        <dbReference type="Pfam" id="PF08508"/>
    </source>
</evidence>
<organism evidence="3 4">
    <name type="scientific">Neolecta irregularis (strain DAH-3)</name>
    <dbReference type="NCBI Taxonomy" id="1198029"/>
    <lineage>
        <taxon>Eukaryota</taxon>
        <taxon>Fungi</taxon>
        <taxon>Dikarya</taxon>
        <taxon>Ascomycota</taxon>
        <taxon>Taphrinomycotina</taxon>
        <taxon>Neolectales</taxon>
        <taxon>Neolectaceae</taxon>
        <taxon>Neolecta</taxon>
    </lineage>
</organism>
<dbReference type="InterPro" id="IPR013715">
    <property type="entry name" value="DUF1746"/>
</dbReference>
<feature type="domain" description="DUF1746" evidence="2">
    <location>
        <begin position="28"/>
        <end position="60"/>
    </location>
</feature>
<dbReference type="Pfam" id="PF08508">
    <property type="entry name" value="DUF1746"/>
    <property type="match status" value="1"/>
</dbReference>
<feature type="transmembrane region" description="Helical" evidence="1">
    <location>
        <begin position="21"/>
        <end position="41"/>
    </location>
</feature>
<keyword evidence="1" id="KW-0812">Transmembrane</keyword>
<proteinExistence type="predicted"/>
<evidence type="ECO:0000313" key="3">
    <source>
        <dbReference type="EMBL" id="OLL24137.1"/>
    </source>
</evidence>
<reference evidence="3 4" key="1">
    <citation type="submission" date="2016-04" db="EMBL/GenBank/DDBJ databases">
        <title>Evolutionary innovation and constraint leading to complex multicellularity in the Ascomycota.</title>
        <authorList>
            <person name="Cisse O."/>
            <person name="Nguyen A."/>
            <person name="Hewitt D.A."/>
            <person name="Jedd G."/>
            <person name="Stajich J.E."/>
        </authorList>
    </citation>
    <scope>NUCLEOTIDE SEQUENCE [LARGE SCALE GENOMIC DNA]</scope>
    <source>
        <strain evidence="3 4">DAH-3</strain>
    </source>
</reference>
<accession>A0A1U7LNB6</accession>
<comment type="caution">
    <text evidence="3">The sequence shown here is derived from an EMBL/GenBank/DDBJ whole genome shotgun (WGS) entry which is preliminary data.</text>
</comment>
<dbReference type="Proteomes" id="UP000186594">
    <property type="component" value="Unassembled WGS sequence"/>
</dbReference>
<gene>
    <name evidence="3" type="ORF">NEOLI_004701</name>
</gene>
<evidence type="ECO:0000313" key="4">
    <source>
        <dbReference type="Proteomes" id="UP000186594"/>
    </source>
</evidence>
<protein>
    <recommendedName>
        <fullName evidence="2">DUF1746 domain-containing protein</fullName>
    </recommendedName>
</protein>
<keyword evidence="1" id="KW-1133">Transmembrane helix</keyword>
<name>A0A1U7LNB6_NEOID</name>
<keyword evidence="4" id="KW-1185">Reference proteome</keyword>
<dbReference type="AlphaFoldDB" id="A0A1U7LNB6"/>
<keyword evidence="1" id="KW-0472">Membrane</keyword>